<evidence type="ECO:0008006" key="3">
    <source>
        <dbReference type="Google" id="ProtNLM"/>
    </source>
</evidence>
<dbReference type="AlphaFoldDB" id="A0A8X6G8I3"/>
<organism evidence="1 2">
    <name type="scientific">Trichonephila clavata</name>
    <name type="common">Joro spider</name>
    <name type="synonym">Nephila clavata</name>
    <dbReference type="NCBI Taxonomy" id="2740835"/>
    <lineage>
        <taxon>Eukaryota</taxon>
        <taxon>Metazoa</taxon>
        <taxon>Ecdysozoa</taxon>
        <taxon>Arthropoda</taxon>
        <taxon>Chelicerata</taxon>
        <taxon>Arachnida</taxon>
        <taxon>Araneae</taxon>
        <taxon>Araneomorphae</taxon>
        <taxon>Entelegynae</taxon>
        <taxon>Araneoidea</taxon>
        <taxon>Nephilidae</taxon>
        <taxon>Trichonephila</taxon>
    </lineage>
</organism>
<keyword evidence="2" id="KW-1185">Reference proteome</keyword>
<name>A0A8X6G8I3_TRICU</name>
<protein>
    <recommendedName>
        <fullName evidence="3">Transposase Helix-turn-helix domain-containing protein</fullName>
    </recommendedName>
</protein>
<comment type="caution">
    <text evidence="1">The sequence shown here is derived from an EMBL/GenBank/DDBJ whole genome shotgun (WGS) entry which is preliminary data.</text>
</comment>
<sequence length="77" mass="8862">MKPITRSSFWPLIAKKDTNYRDSIQSKDRLALTLRHLATGDFMASLSYSFRIGRSTTSSIIREYQFLTKANCLSKAR</sequence>
<evidence type="ECO:0000313" key="1">
    <source>
        <dbReference type="EMBL" id="GFQ98771.1"/>
    </source>
</evidence>
<accession>A0A8X6G8I3</accession>
<dbReference type="OrthoDB" id="6434161at2759"/>
<reference evidence="1" key="1">
    <citation type="submission" date="2020-07" db="EMBL/GenBank/DDBJ databases">
        <title>Multicomponent nature underlies the extraordinary mechanical properties of spider dragline silk.</title>
        <authorList>
            <person name="Kono N."/>
            <person name="Nakamura H."/>
            <person name="Mori M."/>
            <person name="Yoshida Y."/>
            <person name="Ohtoshi R."/>
            <person name="Malay A.D."/>
            <person name="Moran D.A.P."/>
            <person name="Tomita M."/>
            <person name="Numata K."/>
            <person name="Arakawa K."/>
        </authorList>
    </citation>
    <scope>NUCLEOTIDE SEQUENCE</scope>
</reference>
<dbReference type="EMBL" id="BMAO01034767">
    <property type="protein sequence ID" value="GFQ98771.1"/>
    <property type="molecule type" value="Genomic_DNA"/>
</dbReference>
<proteinExistence type="predicted"/>
<dbReference type="Proteomes" id="UP000887116">
    <property type="component" value="Unassembled WGS sequence"/>
</dbReference>
<gene>
    <name evidence="1" type="ORF">TNCT_271401</name>
</gene>
<evidence type="ECO:0000313" key="2">
    <source>
        <dbReference type="Proteomes" id="UP000887116"/>
    </source>
</evidence>